<dbReference type="PANTHER" id="PTHR31157">
    <property type="entry name" value="SCP DOMAIN-CONTAINING PROTEIN"/>
    <property type="match status" value="1"/>
</dbReference>
<evidence type="ECO:0000313" key="3">
    <source>
        <dbReference type="Proteomes" id="UP000199572"/>
    </source>
</evidence>
<dbReference type="SUPFAM" id="SSF55797">
    <property type="entry name" value="PR-1-like"/>
    <property type="match status" value="1"/>
</dbReference>
<evidence type="ECO:0000313" key="2">
    <source>
        <dbReference type="EMBL" id="SEQ93318.1"/>
    </source>
</evidence>
<feature type="domain" description="SCP" evidence="1">
    <location>
        <begin position="28"/>
        <end position="142"/>
    </location>
</feature>
<proteinExistence type="predicted"/>
<dbReference type="Proteomes" id="UP000199572">
    <property type="component" value="Unassembled WGS sequence"/>
</dbReference>
<evidence type="ECO:0000259" key="1">
    <source>
        <dbReference type="Pfam" id="PF00188"/>
    </source>
</evidence>
<organism evidence="2 3">
    <name type="scientific">Pedobacter rhizosphaerae</name>
    <dbReference type="NCBI Taxonomy" id="390241"/>
    <lineage>
        <taxon>Bacteria</taxon>
        <taxon>Pseudomonadati</taxon>
        <taxon>Bacteroidota</taxon>
        <taxon>Sphingobacteriia</taxon>
        <taxon>Sphingobacteriales</taxon>
        <taxon>Sphingobacteriaceae</taxon>
        <taxon>Pedobacter</taxon>
    </lineage>
</organism>
<dbReference type="PANTHER" id="PTHR31157:SF1">
    <property type="entry name" value="SCP DOMAIN-CONTAINING PROTEIN"/>
    <property type="match status" value="1"/>
</dbReference>
<keyword evidence="3" id="KW-1185">Reference proteome</keyword>
<dbReference type="EMBL" id="FOGG01000002">
    <property type="protein sequence ID" value="SEQ93318.1"/>
    <property type="molecule type" value="Genomic_DNA"/>
</dbReference>
<reference evidence="2 3" key="1">
    <citation type="submission" date="2016-10" db="EMBL/GenBank/DDBJ databases">
        <authorList>
            <person name="de Groot N.N."/>
        </authorList>
    </citation>
    <scope>NUCLEOTIDE SEQUENCE [LARGE SCALE GENOMIC DNA]</scope>
    <source>
        <strain evidence="2 3">DSM 18610</strain>
    </source>
</reference>
<dbReference type="CDD" id="cd05379">
    <property type="entry name" value="CAP_bacterial"/>
    <property type="match status" value="1"/>
</dbReference>
<sequence>MALLVCLLFTGCQKDEIDIPELNSDVLLEKINQLRLNGCQCGADYMPPVEPLLLNSQLGAAATKHVLDMYQRAYFDHLSPEGTTPAERAAKAGYQGHFRSENIGRGYVNPEVVLLAWKNSVSHCKAMMDSASREAGFGFSHNYWTASFGYP</sequence>
<accession>A0A1H9K2V1</accession>
<gene>
    <name evidence="2" type="ORF">SAMN04488023_102189</name>
</gene>
<dbReference type="InterPro" id="IPR035940">
    <property type="entry name" value="CAP_sf"/>
</dbReference>
<dbReference type="Pfam" id="PF00188">
    <property type="entry name" value="CAP"/>
    <property type="match status" value="1"/>
</dbReference>
<dbReference type="AlphaFoldDB" id="A0A1H9K2V1"/>
<dbReference type="STRING" id="390241.SAMN04488023_102189"/>
<dbReference type="InterPro" id="IPR014044">
    <property type="entry name" value="CAP_dom"/>
</dbReference>
<protein>
    <submittedName>
        <fullName evidence="2">Cysteine-rich secretory protein family protein</fullName>
    </submittedName>
</protein>
<dbReference type="Gene3D" id="3.40.33.10">
    <property type="entry name" value="CAP"/>
    <property type="match status" value="1"/>
</dbReference>
<name>A0A1H9K2V1_9SPHI</name>